<reference evidence="1 2" key="1">
    <citation type="submission" date="2015-10" db="EMBL/GenBank/DDBJ databases">
        <title>Genome analyses suggest a sexual origin of heterokaryosis in a supposedly ancient asexual fungus.</title>
        <authorList>
            <person name="Ropars J."/>
            <person name="Sedzielewska K."/>
            <person name="Noel J."/>
            <person name="Charron P."/>
            <person name="Farinelli L."/>
            <person name="Marton T."/>
            <person name="Kruger M."/>
            <person name="Pelin A."/>
            <person name="Brachmann A."/>
            <person name="Corradi N."/>
        </authorList>
    </citation>
    <scope>NUCLEOTIDE SEQUENCE [LARGE SCALE GENOMIC DNA]</scope>
    <source>
        <strain evidence="1 2">A4</strain>
    </source>
</reference>
<accession>A0A2I1FXZ6</accession>
<dbReference type="VEuPathDB" id="FungiDB:RhiirFUN_024658"/>
<dbReference type="Proteomes" id="UP000234323">
    <property type="component" value="Unassembled WGS sequence"/>
</dbReference>
<dbReference type="VEuPathDB" id="FungiDB:RhiirA1_410562"/>
<evidence type="ECO:0000313" key="1">
    <source>
        <dbReference type="EMBL" id="PKY39252.1"/>
    </source>
</evidence>
<sequence length="167" mass="19364">MASELFNIILGIYTRCNLKSSVVEIESYVRKLVVLDEAHKFLVANTSLATTIHHLQSYPQYHKVSLIITTYEPTSIPIPILLQSNILLLHHFSSPLWSQFLLQHIPFSEVNFEKLLSKVMRLKVGRMVVFCPHNNNDFGLIINNSKKKEIENRNSYVIILRKRITFT</sequence>
<evidence type="ECO:0000313" key="2">
    <source>
        <dbReference type="Proteomes" id="UP000234323"/>
    </source>
</evidence>
<proteinExistence type="predicted"/>
<protein>
    <submittedName>
        <fullName evidence="1">Uncharacterized protein</fullName>
    </submittedName>
</protein>
<name>A0A2I1FXZ6_9GLOM</name>
<keyword evidence="2" id="KW-1185">Reference proteome</keyword>
<dbReference type="EMBL" id="LLXI01000056">
    <property type="protein sequence ID" value="PKY39252.1"/>
    <property type="molecule type" value="Genomic_DNA"/>
</dbReference>
<organism evidence="1 2">
    <name type="scientific">Rhizophagus irregularis</name>
    <dbReference type="NCBI Taxonomy" id="588596"/>
    <lineage>
        <taxon>Eukaryota</taxon>
        <taxon>Fungi</taxon>
        <taxon>Fungi incertae sedis</taxon>
        <taxon>Mucoromycota</taxon>
        <taxon>Glomeromycotina</taxon>
        <taxon>Glomeromycetes</taxon>
        <taxon>Glomerales</taxon>
        <taxon>Glomeraceae</taxon>
        <taxon>Rhizophagus</taxon>
    </lineage>
</organism>
<dbReference type="VEuPathDB" id="FungiDB:FUN_025293"/>
<comment type="caution">
    <text evidence="1">The sequence shown here is derived from an EMBL/GenBank/DDBJ whole genome shotgun (WGS) entry which is preliminary data.</text>
</comment>
<dbReference type="AlphaFoldDB" id="A0A2I1FXZ6"/>
<gene>
    <name evidence="1" type="ORF">RhiirA4_393222</name>
</gene>